<dbReference type="PRINTS" id="PR01415">
    <property type="entry name" value="ANKYRIN"/>
</dbReference>
<accession>A0A0G4HP17</accession>
<evidence type="ECO:0000256" key="2">
    <source>
        <dbReference type="ARBA" id="ARBA00023043"/>
    </source>
</evidence>
<dbReference type="InterPro" id="IPR036770">
    <property type="entry name" value="Ankyrin_rpt-contain_sf"/>
</dbReference>
<reference evidence="4" key="1">
    <citation type="submission" date="2014-11" db="EMBL/GenBank/DDBJ databases">
        <authorList>
            <person name="Otto D Thomas"/>
            <person name="Naeem Raeece"/>
        </authorList>
    </citation>
    <scope>NUCLEOTIDE SEQUENCE</scope>
</reference>
<dbReference type="InterPro" id="IPR002110">
    <property type="entry name" value="Ankyrin_rpt"/>
</dbReference>
<dbReference type="Pfam" id="PF12796">
    <property type="entry name" value="Ank_2"/>
    <property type="match status" value="2"/>
</dbReference>
<protein>
    <submittedName>
        <fullName evidence="4">Uncharacterized protein</fullName>
    </submittedName>
</protein>
<feature type="repeat" description="ANK" evidence="3">
    <location>
        <begin position="231"/>
        <end position="263"/>
    </location>
</feature>
<keyword evidence="1" id="KW-0677">Repeat</keyword>
<dbReference type="PhylomeDB" id="A0A0G4HP17"/>
<dbReference type="PROSITE" id="PS50297">
    <property type="entry name" value="ANK_REP_REGION"/>
    <property type="match status" value="3"/>
</dbReference>
<dbReference type="SUPFAM" id="SSF48403">
    <property type="entry name" value="Ankyrin repeat"/>
    <property type="match status" value="1"/>
</dbReference>
<dbReference type="InterPro" id="IPR050889">
    <property type="entry name" value="Dendritic_Spine_Reg/Scaffold"/>
</dbReference>
<organism evidence="4">
    <name type="scientific">Chromera velia CCMP2878</name>
    <dbReference type="NCBI Taxonomy" id="1169474"/>
    <lineage>
        <taxon>Eukaryota</taxon>
        <taxon>Sar</taxon>
        <taxon>Alveolata</taxon>
        <taxon>Colpodellida</taxon>
        <taxon>Chromeraceae</taxon>
        <taxon>Chromera</taxon>
    </lineage>
</organism>
<evidence type="ECO:0000256" key="3">
    <source>
        <dbReference type="PROSITE-ProRule" id="PRU00023"/>
    </source>
</evidence>
<feature type="repeat" description="ANK" evidence="3">
    <location>
        <begin position="264"/>
        <end position="296"/>
    </location>
</feature>
<dbReference type="SMART" id="SM00248">
    <property type="entry name" value="ANK"/>
    <property type="match status" value="6"/>
</dbReference>
<evidence type="ECO:0000256" key="1">
    <source>
        <dbReference type="ARBA" id="ARBA00022737"/>
    </source>
</evidence>
<dbReference type="EMBL" id="CDMZ01003335">
    <property type="protein sequence ID" value="CEM45987.1"/>
    <property type="molecule type" value="Genomic_DNA"/>
</dbReference>
<proteinExistence type="predicted"/>
<dbReference type="VEuPathDB" id="CryptoDB:Cvel_7721"/>
<keyword evidence="2 3" id="KW-0040">ANK repeat</keyword>
<name>A0A0G4HP17_9ALVE</name>
<sequence length="399" mass="42729">MDLSPFFDTHTNVAQEITKFRAVELSTIEKALNSFTQTGIGRDFCLLLRAGADVEGMGRASGGSATLGKRLLLSKAVSQGNVRAMRMLLEDGGAVVQTSAPNQTICESAVAASSSSMQTESLVEKAVSTGNLEAVKVLVHASGKNLIRPRVFERAVSEQRWRIFRYLLKVSRPQPHESGDAPTPPLGGRAENWEGGSLIILCSAPQGPGRLEAAALLVQEGANVHRIAGGRGVTLLHKAAFRGLVGLVRLLLDWGVDKEAVDVTGKSALTYTVRGLQQEVVELLLTLGADVNERSRNNQGAERLTPLHQIGHGGCGFDEGVTAPSYGPEDQAIAEVLVRWGAEVEALDSQGRSALHRAAEYGSLELVEYLIDRGADAGRRDDEDALPLHWACESRPPAF</sequence>
<dbReference type="PANTHER" id="PTHR24166:SF48">
    <property type="entry name" value="PROTEIN VAPYRIN"/>
    <property type="match status" value="1"/>
</dbReference>
<evidence type="ECO:0000313" key="4">
    <source>
        <dbReference type="EMBL" id="CEM45987.1"/>
    </source>
</evidence>
<dbReference type="Gene3D" id="1.25.40.20">
    <property type="entry name" value="Ankyrin repeat-containing domain"/>
    <property type="match status" value="1"/>
</dbReference>
<gene>
    <name evidence="4" type="ORF">Cvel_7721</name>
</gene>
<dbReference type="AlphaFoldDB" id="A0A0G4HP17"/>
<dbReference type="PANTHER" id="PTHR24166">
    <property type="entry name" value="ROLLING PEBBLES, ISOFORM B"/>
    <property type="match status" value="1"/>
</dbReference>
<dbReference type="PROSITE" id="PS50088">
    <property type="entry name" value="ANK_REPEAT"/>
    <property type="match status" value="3"/>
</dbReference>
<feature type="repeat" description="ANK" evidence="3">
    <location>
        <begin position="350"/>
        <end position="382"/>
    </location>
</feature>